<dbReference type="Proteomes" id="UP000054408">
    <property type="component" value="Unassembled WGS sequence"/>
</dbReference>
<accession>A0A0L0DNG6</accession>
<dbReference type="InterPro" id="IPR000643">
    <property type="entry name" value="Iodothyronine_deiodinase"/>
</dbReference>
<protein>
    <submittedName>
        <fullName evidence="2">Type I iodothyronine deiodinase</fullName>
    </submittedName>
</protein>
<dbReference type="Pfam" id="PF00837">
    <property type="entry name" value="T4_deiodinase"/>
    <property type="match status" value="1"/>
</dbReference>
<evidence type="ECO:0000256" key="1">
    <source>
        <dbReference type="SAM" id="MobiDB-lite"/>
    </source>
</evidence>
<evidence type="ECO:0000313" key="3">
    <source>
        <dbReference type="Proteomes" id="UP000054408"/>
    </source>
</evidence>
<dbReference type="GeneID" id="25567653"/>
<keyword evidence="3" id="KW-1185">Reference proteome</keyword>
<reference evidence="2 3" key="1">
    <citation type="submission" date="2010-05" db="EMBL/GenBank/DDBJ databases">
        <title>The Genome Sequence of Thecamonas trahens ATCC 50062.</title>
        <authorList>
            <consortium name="The Broad Institute Genome Sequencing Platform"/>
            <person name="Russ C."/>
            <person name="Cuomo C."/>
            <person name="Shea T."/>
            <person name="Young S.K."/>
            <person name="Zeng Q."/>
            <person name="Koehrsen M."/>
            <person name="Haas B."/>
            <person name="Borodovsky M."/>
            <person name="Guigo R."/>
            <person name="Alvarado L."/>
            <person name="Berlin A."/>
            <person name="Bochicchio J."/>
            <person name="Borenstein D."/>
            <person name="Chapman S."/>
            <person name="Chen Z."/>
            <person name="Freedman E."/>
            <person name="Gellesch M."/>
            <person name="Goldberg J."/>
            <person name="Griggs A."/>
            <person name="Gujja S."/>
            <person name="Heilman E."/>
            <person name="Heiman D."/>
            <person name="Hepburn T."/>
            <person name="Howarth C."/>
            <person name="Jen D."/>
            <person name="Larson L."/>
            <person name="Mehta T."/>
            <person name="Park D."/>
            <person name="Pearson M."/>
            <person name="Roberts A."/>
            <person name="Saif S."/>
            <person name="Shenoy N."/>
            <person name="Sisk P."/>
            <person name="Stolte C."/>
            <person name="Sykes S."/>
            <person name="Thomson T."/>
            <person name="Walk T."/>
            <person name="White J."/>
            <person name="Yandava C."/>
            <person name="Burger G."/>
            <person name="Gray M.W."/>
            <person name="Holland P.W.H."/>
            <person name="King N."/>
            <person name="Lang F.B.F."/>
            <person name="Roger A.J."/>
            <person name="Ruiz-Trillo I."/>
            <person name="Lander E."/>
            <person name="Nusbaum C."/>
        </authorList>
    </citation>
    <scope>NUCLEOTIDE SEQUENCE [LARGE SCALE GENOMIC DNA]</scope>
    <source>
        <strain evidence="2 3">ATCC 50062</strain>
    </source>
</reference>
<dbReference type="OMA" id="HIPRYLM"/>
<organism evidence="2 3">
    <name type="scientific">Thecamonas trahens ATCC 50062</name>
    <dbReference type="NCBI Taxonomy" id="461836"/>
    <lineage>
        <taxon>Eukaryota</taxon>
        <taxon>Apusozoa</taxon>
        <taxon>Apusomonadida</taxon>
        <taxon>Apusomonadidae</taxon>
        <taxon>Thecamonas</taxon>
    </lineage>
</organism>
<dbReference type="Gene3D" id="3.40.30.10">
    <property type="entry name" value="Glutaredoxin"/>
    <property type="match status" value="1"/>
</dbReference>
<sequence>MGMHHSTSGKSGYHYSYAKTDMVFSEEQVAALWAAENAARTDPAVLAEYAQHDTDAWRARVTLRIQTRVLRDVLAIADRDMPSALKALNNARYDMRFNHNIDRPVYIRFDRSQQGGLVVRDTPPPATVFSLAALTSSAPSAAGSTCITALAADATARGRALVVVAGSRGVPIFNALAADYAHVADFVFLYIVEAHASDEWPMPVGGGREPYPQPKSLPERAARAAEYVADYGLELPVYVDCMSNAFESAYAAWPERFFVIDAGVTAFISQPVPDKGHDPAEVEAWLQARAALDGPGPFVVDSGCVDGPTDSGVECTPADAAPPAPTVETSASPASE</sequence>
<name>A0A0L0DNG6_THETB</name>
<dbReference type="eggNOG" id="ENOG502S5FA">
    <property type="taxonomic scope" value="Eukaryota"/>
</dbReference>
<evidence type="ECO:0000313" key="2">
    <source>
        <dbReference type="EMBL" id="KNC52958.1"/>
    </source>
</evidence>
<dbReference type="GO" id="GO:0004800">
    <property type="term" value="F:thyroxine 5'-deiodinase activity"/>
    <property type="evidence" value="ECO:0007669"/>
    <property type="project" value="InterPro"/>
</dbReference>
<gene>
    <name evidence="2" type="ORF">AMSG_09129</name>
</gene>
<dbReference type="PANTHER" id="PTHR11781:SF22">
    <property type="entry name" value="TYPE I IODOTHYRONINE DEIODINASE"/>
    <property type="match status" value="1"/>
</dbReference>
<proteinExistence type="predicted"/>
<feature type="region of interest" description="Disordered" evidence="1">
    <location>
        <begin position="309"/>
        <end position="336"/>
    </location>
</feature>
<feature type="compositionally biased region" description="Polar residues" evidence="1">
    <location>
        <begin position="327"/>
        <end position="336"/>
    </location>
</feature>
<dbReference type="PANTHER" id="PTHR11781">
    <property type="entry name" value="IODOTHYRONINE DEIODINASE"/>
    <property type="match status" value="1"/>
</dbReference>
<dbReference type="OrthoDB" id="428577at2759"/>
<dbReference type="EMBL" id="GL349477">
    <property type="protein sequence ID" value="KNC52958.1"/>
    <property type="molecule type" value="Genomic_DNA"/>
</dbReference>
<dbReference type="AlphaFoldDB" id="A0A0L0DNG6"/>
<dbReference type="RefSeq" id="XP_013754850.1">
    <property type="nucleotide sequence ID" value="XM_013899396.1"/>
</dbReference>